<protein>
    <submittedName>
        <fullName evidence="1">Uncharacterized protein</fullName>
    </submittedName>
</protein>
<reference evidence="1 2" key="1">
    <citation type="journal article" date="2019" name="Nat. Ecol. Evol.">
        <title>Megaphylogeny resolves global patterns of mushroom evolution.</title>
        <authorList>
            <person name="Varga T."/>
            <person name="Krizsan K."/>
            <person name="Foldi C."/>
            <person name="Dima B."/>
            <person name="Sanchez-Garcia M."/>
            <person name="Sanchez-Ramirez S."/>
            <person name="Szollosi G.J."/>
            <person name="Szarkandi J.G."/>
            <person name="Papp V."/>
            <person name="Albert L."/>
            <person name="Andreopoulos W."/>
            <person name="Angelini C."/>
            <person name="Antonin V."/>
            <person name="Barry K.W."/>
            <person name="Bougher N.L."/>
            <person name="Buchanan P."/>
            <person name="Buyck B."/>
            <person name="Bense V."/>
            <person name="Catcheside P."/>
            <person name="Chovatia M."/>
            <person name="Cooper J."/>
            <person name="Damon W."/>
            <person name="Desjardin D."/>
            <person name="Finy P."/>
            <person name="Geml J."/>
            <person name="Haridas S."/>
            <person name="Hughes K."/>
            <person name="Justo A."/>
            <person name="Karasinski D."/>
            <person name="Kautmanova I."/>
            <person name="Kiss B."/>
            <person name="Kocsube S."/>
            <person name="Kotiranta H."/>
            <person name="LaButti K.M."/>
            <person name="Lechner B.E."/>
            <person name="Liimatainen K."/>
            <person name="Lipzen A."/>
            <person name="Lukacs Z."/>
            <person name="Mihaltcheva S."/>
            <person name="Morgado L.N."/>
            <person name="Niskanen T."/>
            <person name="Noordeloos M.E."/>
            <person name="Ohm R.A."/>
            <person name="Ortiz-Santana B."/>
            <person name="Ovrebo C."/>
            <person name="Racz N."/>
            <person name="Riley R."/>
            <person name="Savchenko A."/>
            <person name="Shiryaev A."/>
            <person name="Soop K."/>
            <person name="Spirin V."/>
            <person name="Szebenyi C."/>
            <person name="Tomsovsky M."/>
            <person name="Tulloss R.E."/>
            <person name="Uehling J."/>
            <person name="Grigoriev I.V."/>
            <person name="Vagvolgyi C."/>
            <person name="Papp T."/>
            <person name="Martin F.M."/>
            <person name="Miettinen O."/>
            <person name="Hibbett D.S."/>
            <person name="Nagy L.G."/>
        </authorList>
    </citation>
    <scope>NUCLEOTIDE SEQUENCE [LARGE SCALE GENOMIC DNA]</scope>
    <source>
        <strain evidence="1 2">NL-1719</strain>
    </source>
</reference>
<evidence type="ECO:0000313" key="2">
    <source>
        <dbReference type="Proteomes" id="UP000308600"/>
    </source>
</evidence>
<evidence type="ECO:0000313" key="1">
    <source>
        <dbReference type="EMBL" id="TFK62957.1"/>
    </source>
</evidence>
<proteinExistence type="predicted"/>
<sequence>MDGDIEQCSALQLVMRTITMIEIDRSLAGKSCNCNATQCGTQQCGCKRMQTVCAPSCHPALQQCKNL</sequence>
<gene>
    <name evidence="1" type="ORF">BDN72DRAFT_848180</name>
</gene>
<keyword evidence="2" id="KW-1185">Reference proteome</keyword>
<dbReference type="EMBL" id="ML208548">
    <property type="protein sequence ID" value="TFK62957.1"/>
    <property type="molecule type" value="Genomic_DNA"/>
</dbReference>
<accession>A0ACD3AB61</accession>
<name>A0ACD3AB61_9AGAR</name>
<organism evidence="1 2">
    <name type="scientific">Pluteus cervinus</name>
    <dbReference type="NCBI Taxonomy" id="181527"/>
    <lineage>
        <taxon>Eukaryota</taxon>
        <taxon>Fungi</taxon>
        <taxon>Dikarya</taxon>
        <taxon>Basidiomycota</taxon>
        <taxon>Agaricomycotina</taxon>
        <taxon>Agaricomycetes</taxon>
        <taxon>Agaricomycetidae</taxon>
        <taxon>Agaricales</taxon>
        <taxon>Pluteineae</taxon>
        <taxon>Pluteaceae</taxon>
        <taxon>Pluteus</taxon>
    </lineage>
</organism>
<dbReference type="Proteomes" id="UP000308600">
    <property type="component" value="Unassembled WGS sequence"/>
</dbReference>